<comment type="subcellular location">
    <subcellularLocation>
        <location evidence="1 7">Endoplasmic reticulum membrane</location>
        <topology evidence="1 7">Single-pass type I membrane protein</topology>
    </subcellularLocation>
</comment>
<dbReference type="AlphaFoldDB" id="A0AAV1AYD1"/>
<evidence type="ECO:0000256" key="6">
    <source>
        <dbReference type="ARBA" id="ARBA00023136"/>
    </source>
</evidence>
<accession>A0AAV1AYD1</accession>
<comment type="similarity">
    <text evidence="7">Belongs to the TRAP-alpha family.</text>
</comment>
<dbReference type="PANTHER" id="PTHR12924:SF0">
    <property type="entry name" value="TRANSLOCON-ASSOCIATED PROTEIN SUBUNIT ALPHA"/>
    <property type="match status" value="1"/>
</dbReference>
<sequence length="301" mass="32700">MALINNFCFLSFLLFLIASPLLQVVRCQSDEAAENAGEVSDIGIVGDESDEAQDFADRGFPSAPGIETICVFPKNIARLVKGGEEAELLVGLKNDGQSSLNVVAIKASVHLPFDHQLLVQNLTVQVFNNGSVPSSTQATFPYIFSVSKFLQPGPFDLVGTIIYEIDQHPYQNTLYNGTIEVVEPGVLFSMESVFLFTLGTALLVLLGLWINGQIQNYKKPKRSSKVEVGTKTTKAIDFVSVLGSLPSQGYQIQNFVPTNDTFSLFSINMVNSVSVAKNVNWSTHVPNNTTASDTAPVLTRC</sequence>
<name>A0AAV1AYD1_VICFA</name>
<comment type="domain">
    <text evidence="7">Shows a remarkable charge distribution with the N-terminus being highly negatively charged, and the cytoplasmic C-terminus positively charged.</text>
</comment>
<protein>
    <recommendedName>
        <fullName evidence="7">Translocon-associated protein subunit alpha</fullName>
        <shortName evidence="7">TRAP-alpha</shortName>
    </recommendedName>
    <alternativeName>
        <fullName evidence="7">Signal sequence receptor subunit alpha</fullName>
    </alternativeName>
</protein>
<dbReference type="PANTHER" id="PTHR12924">
    <property type="entry name" value="TRANSLOCON-ASSOCIATED PROTEIN, ALPHA SUBUNIT"/>
    <property type="match status" value="1"/>
</dbReference>
<organism evidence="9 10">
    <name type="scientific">Vicia faba</name>
    <name type="common">Broad bean</name>
    <name type="synonym">Faba vulgaris</name>
    <dbReference type="NCBI Taxonomy" id="3906"/>
    <lineage>
        <taxon>Eukaryota</taxon>
        <taxon>Viridiplantae</taxon>
        <taxon>Streptophyta</taxon>
        <taxon>Embryophyta</taxon>
        <taxon>Tracheophyta</taxon>
        <taxon>Spermatophyta</taxon>
        <taxon>Magnoliopsida</taxon>
        <taxon>eudicotyledons</taxon>
        <taxon>Gunneridae</taxon>
        <taxon>Pentapetalae</taxon>
        <taxon>rosids</taxon>
        <taxon>fabids</taxon>
        <taxon>Fabales</taxon>
        <taxon>Fabaceae</taxon>
        <taxon>Papilionoideae</taxon>
        <taxon>50 kb inversion clade</taxon>
        <taxon>NPAAA clade</taxon>
        <taxon>Hologalegina</taxon>
        <taxon>IRL clade</taxon>
        <taxon>Fabeae</taxon>
        <taxon>Vicia</taxon>
    </lineage>
</organism>
<evidence type="ECO:0000256" key="5">
    <source>
        <dbReference type="ARBA" id="ARBA00022989"/>
    </source>
</evidence>
<keyword evidence="6 7" id="KW-0472">Membrane</keyword>
<keyword evidence="2 7" id="KW-0812">Transmembrane</keyword>
<evidence type="ECO:0000256" key="4">
    <source>
        <dbReference type="ARBA" id="ARBA00022824"/>
    </source>
</evidence>
<evidence type="ECO:0000256" key="2">
    <source>
        <dbReference type="ARBA" id="ARBA00022692"/>
    </source>
</evidence>
<reference evidence="9 10" key="1">
    <citation type="submission" date="2023-01" db="EMBL/GenBank/DDBJ databases">
        <authorList>
            <person name="Kreplak J."/>
        </authorList>
    </citation>
    <scope>NUCLEOTIDE SEQUENCE [LARGE SCALE GENOMIC DNA]</scope>
</reference>
<dbReference type="EMBL" id="OX451740">
    <property type="protein sequence ID" value="CAI8615172.1"/>
    <property type="molecule type" value="Genomic_DNA"/>
</dbReference>
<comment type="subunit">
    <text evidence="7">Heterotetramer of TRAP-alpha, TRAP-beta, TRAP-delta and TRAP-gamma.</text>
</comment>
<keyword evidence="10" id="KW-1185">Reference proteome</keyword>
<keyword evidence="5 7" id="KW-1133">Transmembrane helix</keyword>
<keyword evidence="4 7" id="KW-0256">Endoplasmic reticulum</keyword>
<dbReference type="InterPro" id="IPR005595">
    <property type="entry name" value="TRAP_alpha"/>
</dbReference>
<feature type="transmembrane region" description="Helical" evidence="7">
    <location>
        <begin position="193"/>
        <end position="212"/>
    </location>
</feature>
<evidence type="ECO:0000256" key="1">
    <source>
        <dbReference type="ARBA" id="ARBA00004115"/>
    </source>
</evidence>
<evidence type="ECO:0000313" key="9">
    <source>
        <dbReference type="EMBL" id="CAI8615172.1"/>
    </source>
</evidence>
<evidence type="ECO:0000313" key="10">
    <source>
        <dbReference type="Proteomes" id="UP001157006"/>
    </source>
</evidence>
<feature type="signal peptide" evidence="8">
    <location>
        <begin position="1"/>
        <end position="27"/>
    </location>
</feature>
<evidence type="ECO:0000256" key="7">
    <source>
        <dbReference type="RuleBase" id="RU368074"/>
    </source>
</evidence>
<comment type="function">
    <text evidence="7">TRAP proteins are part of a complex whose function is to bind calcium to the ER membrane and thereby regulate the retention of ER resident proteins. May be involved in the recycling of the translocation apparatus after completion of the translocation process or may function as a membrane-bound chaperone facilitating folding of translocated proteins.</text>
</comment>
<evidence type="ECO:0000256" key="3">
    <source>
        <dbReference type="ARBA" id="ARBA00022729"/>
    </source>
</evidence>
<dbReference type="Pfam" id="PF03896">
    <property type="entry name" value="TRAP_alpha"/>
    <property type="match status" value="1"/>
</dbReference>
<keyword evidence="3 7" id="KW-0732">Signal</keyword>
<proteinExistence type="inferred from homology"/>
<keyword evidence="7" id="KW-0106">Calcium</keyword>
<gene>
    <name evidence="9" type="ORF">VFH_V165800</name>
</gene>
<dbReference type="GO" id="GO:0005789">
    <property type="term" value="C:endoplasmic reticulum membrane"/>
    <property type="evidence" value="ECO:0007669"/>
    <property type="project" value="UniProtKB-SubCell"/>
</dbReference>
<feature type="chain" id="PRO_5043359399" description="Translocon-associated protein subunit alpha" evidence="8">
    <location>
        <begin position="28"/>
        <end position="301"/>
    </location>
</feature>
<dbReference type="Proteomes" id="UP001157006">
    <property type="component" value="Chromosome 5"/>
</dbReference>
<evidence type="ECO:0000256" key="8">
    <source>
        <dbReference type="SAM" id="SignalP"/>
    </source>
</evidence>